<dbReference type="InterPro" id="IPR011711">
    <property type="entry name" value="GntR_C"/>
</dbReference>
<keyword evidence="2" id="KW-0238">DNA-binding</keyword>
<dbReference type="Gene3D" id="1.20.120.530">
    <property type="entry name" value="GntR ligand-binding domain-like"/>
    <property type="match status" value="1"/>
</dbReference>
<dbReference type="PANTHER" id="PTHR43537">
    <property type="entry name" value="TRANSCRIPTIONAL REGULATOR, GNTR FAMILY"/>
    <property type="match status" value="1"/>
</dbReference>
<evidence type="ECO:0000259" key="4">
    <source>
        <dbReference type="PROSITE" id="PS50949"/>
    </source>
</evidence>
<dbReference type="InterPro" id="IPR036388">
    <property type="entry name" value="WH-like_DNA-bd_sf"/>
</dbReference>
<keyword evidence="3" id="KW-0804">Transcription</keyword>
<dbReference type="Proteomes" id="UP000323454">
    <property type="component" value="Unassembled WGS sequence"/>
</dbReference>
<dbReference type="SUPFAM" id="SSF46785">
    <property type="entry name" value="Winged helix' DNA-binding domain"/>
    <property type="match status" value="1"/>
</dbReference>
<dbReference type="EMBL" id="VUOB01000009">
    <property type="protein sequence ID" value="KAA2265111.1"/>
    <property type="molecule type" value="Genomic_DNA"/>
</dbReference>
<evidence type="ECO:0000256" key="3">
    <source>
        <dbReference type="ARBA" id="ARBA00023163"/>
    </source>
</evidence>
<dbReference type="Gene3D" id="1.10.10.10">
    <property type="entry name" value="Winged helix-like DNA-binding domain superfamily/Winged helix DNA-binding domain"/>
    <property type="match status" value="1"/>
</dbReference>
<evidence type="ECO:0000256" key="2">
    <source>
        <dbReference type="ARBA" id="ARBA00023125"/>
    </source>
</evidence>
<dbReference type="PANTHER" id="PTHR43537:SF47">
    <property type="entry name" value="REGULATORY PROTEIN GNTR HTH"/>
    <property type="match status" value="1"/>
</dbReference>
<dbReference type="SMART" id="SM00895">
    <property type="entry name" value="FCD"/>
    <property type="match status" value="1"/>
</dbReference>
<dbReference type="GO" id="GO:0003700">
    <property type="term" value="F:DNA-binding transcription factor activity"/>
    <property type="evidence" value="ECO:0007669"/>
    <property type="project" value="InterPro"/>
</dbReference>
<dbReference type="SUPFAM" id="SSF48008">
    <property type="entry name" value="GntR ligand-binding domain-like"/>
    <property type="match status" value="1"/>
</dbReference>
<dbReference type="SMART" id="SM00345">
    <property type="entry name" value="HTH_GNTR"/>
    <property type="match status" value="1"/>
</dbReference>
<accession>A0A5B2XQH1</accession>
<dbReference type="InterPro" id="IPR000524">
    <property type="entry name" value="Tscrpt_reg_HTH_GntR"/>
</dbReference>
<dbReference type="InterPro" id="IPR036390">
    <property type="entry name" value="WH_DNA-bd_sf"/>
</dbReference>
<dbReference type="InterPro" id="IPR008920">
    <property type="entry name" value="TF_FadR/GntR_C"/>
</dbReference>
<proteinExistence type="predicted"/>
<reference evidence="5 6" key="1">
    <citation type="submission" date="2019-09" db="EMBL/GenBank/DDBJ databases">
        <title>Goodfellowia gen. nov., a new genus of the Pseudonocardineae related to Actinoalloteichus, containing Goodfellowia coeruleoviolacea gen. nov., comb. nov. gen. nov., comb. nov.</title>
        <authorList>
            <person name="Labeda D."/>
        </authorList>
    </citation>
    <scope>NUCLEOTIDE SEQUENCE [LARGE SCALE GENOMIC DNA]</scope>
    <source>
        <strain evidence="5 6">AN110305</strain>
    </source>
</reference>
<dbReference type="PRINTS" id="PR00035">
    <property type="entry name" value="HTHGNTR"/>
</dbReference>
<protein>
    <submittedName>
        <fullName evidence="5">FadR family transcriptional regulator</fullName>
    </submittedName>
</protein>
<name>A0A5B2XQH1_9PSEU</name>
<comment type="caution">
    <text evidence="5">The sequence shown here is derived from an EMBL/GenBank/DDBJ whole genome shotgun (WGS) entry which is preliminary data.</text>
</comment>
<sequence>MRSVPRRSLVDEVIDRIREEVTSGRWPVGTRIPAEPQLVEQLGVARNTLREALRALSHVGVLDVRHGDGTYVLARDESQGALRRRLELADLLDLLAVRRGLEVEAARQAALRRTRQDLARLRRLVTRRSGDGTVDARVEGALDFHTAVVAASHNPLLVDLYDAIASASSAGMRQAATDPALPDLDDDPHTELLDAVADGDPERAGTAAARHLDILIHSVRHRLP</sequence>
<gene>
    <name evidence="5" type="ORF">F0L68_05475</name>
</gene>
<evidence type="ECO:0000313" key="5">
    <source>
        <dbReference type="EMBL" id="KAA2265111.1"/>
    </source>
</evidence>
<evidence type="ECO:0000256" key="1">
    <source>
        <dbReference type="ARBA" id="ARBA00023015"/>
    </source>
</evidence>
<organism evidence="5 6">
    <name type="scientific">Solihabitans fulvus</name>
    <dbReference type="NCBI Taxonomy" id="1892852"/>
    <lineage>
        <taxon>Bacteria</taxon>
        <taxon>Bacillati</taxon>
        <taxon>Actinomycetota</taxon>
        <taxon>Actinomycetes</taxon>
        <taxon>Pseudonocardiales</taxon>
        <taxon>Pseudonocardiaceae</taxon>
        <taxon>Solihabitans</taxon>
    </lineage>
</organism>
<dbReference type="Pfam" id="PF00392">
    <property type="entry name" value="GntR"/>
    <property type="match status" value="1"/>
</dbReference>
<keyword evidence="1" id="KW-0805">Transcription regulation</keyword>
<dbReference type="AlphaFoldDB" id="A0A5B2XQH1"/>
<feature type="domain" description="HTH gntR-type" evidence="4">
    <location>
        <begin position="7"/>
        <end position="75"/>
    </location>
</feature>
<dbReference type="PROSITE" id="PS50949">
    <property type="entry name" value="HTH_GNTR"/>
    <property type="match status" value="1"/>
</dbReference>
<dbReference type="OrthoDB" id="5450856at2"/>
<reference evidence="5 6" key="2">
    <citation type="submission" date="2019-09" db="EMBL/GenBank/DDBJ databases">
        <authorList>
            <person name="Jin C."/>
        </authorList>
    </citation>
    <scope>NUCLEOTIDE SEQUENCE [LARGE SCALE GENOMIC DNA]</scope>
    <source>
        <strain evidence="5 6">AN110305</strain>
    </source>
</reference>
<keyword evidence="6" id="KW-1185">Reference proteome</keyword>
<dbReference type="Pfam" id="PF07729">
    <property type="entry name" value="FCD"/>
    <property type="match status" value="1"/>
</dbReference>
<dbReference type="CDD" id="cd07377">
    <property type="entry name" value="WHTH_GntR"/>
    <property type="match status" value="1"/>
</dbReference>
<evidence type="ECO:0000313" key="6">
    <source>
        <dbReference type="Proteomes" id="UP000323454"/>
    </source>
</evidence>
<dbReference type="GO" id="GO:0003677">
    <property type="term" value="F:DNA binding"/>
    <property type="evidence" value="ECO:0007669"/>
    <property type="project" value="UniProtKB-KW"/>
</dbReference>